<dbReference type="Proteomes" id="UP001159405">
    <property type="component" value="Unassembled WGS sequence"/>
</dbReference>
<accession>A0ABN8N126</accession>
<evidence type="ECO:0000256" key="1">
    <source>
        <dbReference type="SAM" id="MobiDB-lite"/>
    </source>
</evidence>
<name>A0ABN8N126_9CNID</name>
<organism evidence="2 3">
    <name type="scientific">Porites lobata</name>
    <dbReference type="NCBI Taxonomy" id="104759"/>
    <lineage>
        <taxon>Eukaryota</taxon>
        <taxon>Metazoa</taxon>
        <taxon>Cnidaria</taxon>
        <taxon>Anthozoa</taxon>
        <taxon>Hexacorallia</taxon>
        <taxon>Scleractinia</taxon>
        <taxon>Fungiina</taxon>
        <taxon>Poritidae</taxon>
        <taxon>Porites</taxon>
    </lineage>
</organism>
<comment type="caution">
    <text evidence="2">The sequence shown here is derived from an EMBL/GenBank/DDBJ whole genome shotgun (WGS) entry which is preliminary data.</text>
</comment>
<proteinExistence type="predicted"/>
<keyword evidence="3" id="KW-1185">Reference proteome</keyword>
<evidence type="ECO:0000313" key="2">
    <source>
        <dbReference type="EMBL" id="CAH3038988.1"/>
    </source>
</evidence>
<feature type="region of interest" description="Disordered" evidence="1">
    <location>
        <begin position="685"/>
        <end position="705"/>
    </location>
</feature>
<gene>
    <name evidence="2" type="ORF">PLOB_00043067</name>
</gene>
<dbReference type="PANTHER" id="PTHR46704:SF1">
    <property type="entry name" value="TELOMERE LENGTH REGULATION PROTEIN TEL2 HOMOLOG"/>
    <property type="match status" value="1"/>
</dbReference>
<dbReference type="PANTHER" id="PTHR46704">
    <property type="entry name" value="CXC DOMAIN-CONTAINING PROTEIN-RELATED"/>
    <property type="match status" value="1"/>
</dbReference>
<evidence type="ECO:0008006" key="4">
    <source>
        <dbReference type="Google" id="ProtNLM"/>
    </source>
</evidence>
<protein>
    <recommendedName>
        <fullName evidence="4">Tesmin/TSO1-like CXC domain-containing protein</fullName>
    </recommendedName>
</protein>
<reference evidence="2 3" key="1">
    <citation type="submission" date="2022-05" db="EMBL/GenBank/DDBJ databases">
        <authorList>
            <consortium name="Genoscope - CEA"/>
            <person name="William W."/>
        </authorList>
    </citation>
    <scope>NUCLEOTIDE SEQUENCE [LARGE SCALE GENOMIC DNA]</scope>
</reference>
<evidence type="ECO:0000313" key="3">
    <source>
        <dbReference type="Proteomes" id="UP001159405"/>
    </source>
</evidence>
<sequence length="768" mass="86517">MGGFHIALNYLGLIGKTYLDSGLDDLLIESGVCAAGTTAALMKGKSYNRGVRAHKLVSEAMFHLMWSAFVEWYASADDVSLNEEERVLQCISDGIHALQQVQGNVSETVAQLGDDLRELSTLFKTFKEKTRAASKMFLFWEQYIEMVDILLQFIKAERSGNWDLYLSALAEMTPHFFAMDRPNYARWLPVYIADMNMLESSHPKDIRIKSLRYHWYHRAKSNLKPDKRIYWDAIPKLGMKTFSSMTKKVKVKAGDEKSITVRADRDLFGRLLIVANARQINLMEVLSYELSPIPCYLAHQDGSLRKNTKSHLAGIIEKLVTVVPQLQPSPENTVYILDGMAVIQMIKSGRTATFGELAKHYFNTFTSPLSTHKCYCVHVVFDQYLDDSIKAGERTRRGSSRALEVYIGGPATPVPKQWDKYISNPNNKKNLCDFLTHSMCNLGQRHLRESTQLVIGGGFKDGERCVAITRDSCVDVEDLKSNQEEADTRMLLHAKYAAGHCQEAKIVIQSPDTDVLVLSAAHFEDIASKELWFRTGVKDRLRFVPVHDVCQNLSNRVLKALLAFHALTGCDTTSALSGIGKKKPWNVFIRSAVHQESLTILGQQPEVDEETAKKCEAFICDLYPSYKKSPKTADELRYIIFCQKKPNSEALPPTSDSLRQHINRANYQTHIWRKSLDALLELPSPEGRGWQKEDDELTPKLMSKDPAPTSLLDLTTCTCKKKECSSNCSCANVGLSCTEACTCMAEDTCKNPHGVEWELEDSDSDDEE</sequence>
<dbReference type="EMBL" id="CALNXK010000007">
    <property type="protein sequence ID" value="CAH3038988.1"/>
    <property type="molecule type" value="Genomic_DNA"/>
</dbReference>